<dbReference type="InterPro" id="IPR036291">
    <property type="entry name" value="NAD(P)-bd_dom_sf"/>
</dbReference>
<evidence type="ECO:0000256" key="1">
    <source>
        <dbReference type="ARBA" id="ARBA00006484"/>
    </source>
</evidence>
<reference evidence="5" key="1">
    <citation type="journal article" date="2019" name="Int. J. Syst. Evol. Microbiol.">
        <title>The Global Catalogue of Microorganisms (GCM) 10K type strain sequencing project: providing services to taxonomists for standard genome sequencing and annotation.</title>
        <authorList>
            <consortium name="The Broad Institute Genomics Platform"/>
            <consortium name="The Broad Institute Genome Sequencing Center for Infectious Disease"/>
            <person name="Wu L."/>
            <person name="Ma J."/>
        </authorList>
    </citation>
    <scope>NUCLEOTIDE SEQUENCE [LARGE SCALE GENOMIC DNA]</scope>
    <source>
        <strain evidence="5">JCM 11445</strain>
    </source>
</reference>
<protein>
    <submittedName>
        <fullName evidence="4">SDR family NAD(P)-dependent oxidoreductase</fullName>
    </submittedName>
</protein>
<dbReference type="InterPro" id="IPR002347">
    <property type="entry name" value="SDR_fam"/>
</dbReference>
<keyword evidence="5" id="KW-1185">Reference proteome</keyword>
<evidence type="ECO:0000313" key="5">
    <source>
        <dbReference type="Proteomes" id="UP001500033"/>
    </source>
</evidence>
<gene>
    <name evidence="4" type="ORF">GCM10009576_027840</name>
</gene>
<dbReference type="SUPFAM" id="SSF51735">
    <property type="entry name" value="NAD(P)-binding Rossmann-fold domains"/>
    <property type="match status" value="1"/>
</dbReference>
<dbReference type="Pfam" id="PF00106">
    <property type="entry name" value="adh_short"/>
    <property type="match status" value="1"/>
</dbReference>
<keyword evidence="2" id="KW-0560">Oxidoreductase</keyword>
<comment type="caution">
    <text evidence="4">The sequence shown here is derived from an EMBL/GenBank/DDBJ whole genome shotgun (WGS) entry which is preliminary data.</text>
</comment>
<dbReference type="EMBL" id="BAAAIE010000013">
    <property type="protein sequence ID" value="GAA0976785.1"/>
    <property type="molecule type" value="Genomic_DNA"/>
</dbReference>
<evidence type="ECO:0000256" key="2">
    <source>
        <dbReference type="ARBA" id="ARBA00023002"/>
    </source>
</evidence>
<proteinExistence type="inferred from homology"/>
<sequence>MQPEPVPLTVGKRTGTRSGYERTTARARRATGRALGPHAPISLEFAMTDHLITTPFGARTTAAEVLDGVDLTGKRALVTGAASGIGRETARVLAAAGAEVTIGVRDLAAGGRAAEEISPASGPGTVRATMLDLADQSSVRAFVDAWRGPLHILVLNAGVMASPLQRTKEGWETQFATNHLGHFALATGLHGALAAARGARVVAVSSVGHVNGEVLFDDINFERHPYDPWAAYSQSKTANVLFAVEASRRWASDLIAVNALNPGRITSTRLGRHIGDLSHSPASFDPTSTDVSWKNIEQGAATSVLLAASPLTEGVTGRYFEDCDEAGPHRPGVRRGVAAHALDAQHAARLWQISLDMLAAAVTTA</sequence>
<evidence type="ECO:0000313" key="4">
    <source>
        <dbReference type="EMBL" id="GAA0976785.1"/>
    </source>
</evidence>
<dbReference type="PANTHER" id="PTHR24320">
    <property type="entry name" value="RETINOL DEHYDROGENASE"/>
    <property type="match status" value="1"/>
</dbReference>
<dbReference type="Proteomes" id="UP001500033">
    <property type="component" value="Unassembled WGS sequence"/>
</dbReference>
<comment type="similarity">
    <text evidence="1">Belongs to the short-chain dehydrogenases/reductases (SDR) family.</text>
</comment>
<dbReference type="PRINTS" id="PR00081">
    <property type="entry name" value="GDHRDH"/>
</dbReference>
<organism evidence="4 5">
    <name type="scientific">Streptomyces rhizosphaericus</name>
    <dbReference type="NCBI Taxonomy" id="114699"/>
    <lineage>
        <taxon>Bacteria</taxon>
        <taxon>Bacillati</taxon>
        <taxon>Actinomycetota</taxon>
        <taxon>Actinomycetes</taxon>
        <taxon>Kitasatosporales</taxon>
        <taxon>Streptomycetaceae</taxon>
        <taxon>Streptomyces</taxon>
        <taxon>Streptomyces violaceusniger group</taxon>
    </lineage>
</organism>
<dbReference type="Gene3D" id="3.40.50.720">
    <property type="entry name" value="NAD(P)-binding Rossmann-like Domain"/>
    <property type="match status" value="1"/>
</dbReference>
<evidence type="ECO:0000256" key="3">
    <source>
        <dbReference type="SAM" id="MobiDB-lite"/>
    </source>
</evidence>
<feature type="region of interest" description="Disordered" evidence="3">
    <location>
        <begin position="1"/>
        <end position="31"/>
    </location>
</feature>
<name>A0ABP4CSJ4_9ACTN</name>
<accession>A0ABP4CSJ4</accession>
<dbReference type="PANTHER" id="PTHR24320:SF283">
    <property type="entry name" value="RETINOL DEHYDROGENASE 11"/>
    <property type="match status" value="1"/>
</dbReference>